<gene>
    <name evidence="3" type="ORF">DM867_12925</name>
    <name evidence="4" type="ORF">DMP03_13935</name>
    <name evidence="5" type="ORF">DP108_12305</name>
</gene>
<dbReference type="SUPFAM" id="SSF48317">
    <property type="entry name" value="Acid phosphatase/Vanadium-dependent haloperoxidase"/>
    <property type="match status" value="1"/>
</dbReference>
<feature type="transmembrane region" description="Helical" evidence="1">
    <location>
        <begin position="152"/>
        <end position="173"/>
    </location>
</feature>
<dbReference type="PANTHER" id="PTHR14969">
    <property type="entry name" value="SPHINGOSINE-1-PHOSPHATE PHOSPHOHYDROLASE"/>
    <property type="match status" value="1"/>
</dbReference>
<evidence type="ECO:0000256" key="1">
    <source>
        <dbReference type="SAM" id="Phobius"/>
    </source>
</evidence>
<sequence length="179" mass="18370">MDVPGRLLDWLFALDTQTALLLAELRAPLATKLLTSVTGLGSATAALVFLGLFFAAGWREETERAGIALAVTGLVVATLMTVVARPFPPMPVCQTTGEAVASSFPSGHAAAGTVFALTARRSEKLPVAVVAPLALFVAVSRVYLGTHYLTDTVAGVAIGAGAVALAGVVLARWSPLTGR</sequence>
<dbReference type="EMBL" id="QMDY01000010">
    <property type="protein sequence ID" value="KAB7514086.1"/>
    <property type="molecule type" value="Genomic_DNA"/>
</dbReference>
<dbReference type="SMART" id="SM00014">
    <property type="entry name" value="acidPPc"/>
    <property type="match status" value="1"/>
</dbReference>
<protein>
    <submittedName>
        <fullName evidence="5">Phosphatase PAP2 family protein</fullName>
    </submittedName>
</protein>
<keyword evidence="1" id="KW-1133">Transmembrane helix</keyword>
<feature type="transmembrane region" description="Helical" evidence="1">
    <location>
        <begin position="67"/>
        <end position="87"/>
    </location>
</feature>
<accession>A0A5N5U1R7</accession>
<keyword evidence="1" id="KW-0812">Transmembrane</keyword>
<dbReference type="Proteomes" id="UP000326865">
    <property type="component" value="Unassembled WGS sequence"/>
</dbReference>
<dbReference type="Pfam" id="PF01569">
    <property type="entry name" value="PAP2"/>
    <property type="match status" value="1"/>
</dbReference>
<keyword evidence="1" id="KW-0472">Membrane</keyword>
<dbReference type="Proteomes" id="UP000326302">
    <property type="component" value="Unassembled WGS sequence"/>
</dbReference>
<reference evidence="6 7" key="1">
    <citation type="submission" date="2019-10" db="EMBL/GenBank/DDBJ databases">
        <title>Unraveling microbial dark matter from salterns through culturing: the case of the genus Halosegnis.</title>
        <authorList>
            <person name="Duran-Viseras A."/>
            <person name="Andrei A.-S."/>
            <person name="Vera-Gargallo B."/>
            <person name="Ghai R."/>
            <person name="Sanchez-Porro C."/>
            <person name="Ventosa A."/>
        </authorList>
    </citation>
    <scope>NUCLEOTIDE SEQUENCE [LARGE SCALE GENOMIC DNA]</scope>
    <source>
        <strain evidence="4 7">F17-44</strain>
        <strain evidence="3 8">F18-79</strain>
        <strain evidence="5 6">F19-13</strain>
    </source>
</reference>
<dbReference type="OrthoDB" id="10182at2157"/>
<dbReference type="AlphaFoldDB" id="A0A5N5U625"/>
<evidence type="ECO:0000259" key="2">
    <source>
        <dbReference type="SMART" id="SM00014"/>
    </source>
</evidence>
<feature type="transmembrane region" description="Helical" evidence="1">
    <location>
        <begin position="33"/>
        <end position="55"/>
    </location>
</feature>
<dbReference type="Gene3D" id="1.20.144.10">
    <property type="entry name" value="Phosphatidic acid phosphatase type 2/haloperoxidase"/>
    <property type="match status" value="1"/>
</dbReference>
<name>A0A5N5U625_9EURY</name>
<evidence type="ECO:0000313" key="7">
    <source>
        <dbReference type="Proteomes" id="UP000326302"/>
    </source>
</evidence>
<feature type="transmembrane region" description="Helical" evidence="1">
    <location>
        <begin position="99"/>
        <end position="118"/>
    </location>
</feature>
<organism evidence="5 6">
    <name type="scientific">Halosegnis rubeus</name>
    <dbReference type="NCBI Taxonomy" id="2212850"/>
    <lineage>
        <taxon>Archaea</taxon>
        <taxon>Methanobacteriati</taxon>
        <taxon>Methanobacteriota</taxon>
        <taxon>Stenosarchaea group</taxon>
        <taxon>Halobacteria</taxon>
        <taxon>Halobacteriales</taxon>
        <taxon>Natronomonadaceae</taxon>
        <taxon>Halosegnis</taxon>
    </lineage>
</organism>
<dbReference type="InterPro" id="IPR036938">
    <property type="entry name" value="PAP2/HPO_sf"/>
</dbReference>
<evidence type="ECO:0000313" key="3">
    <source>
        <dbReference type="EMBL" id="KAB7512486.1"/>
    </source>
</evidence>
<keyword evidence="8" id="KW-1185">Reference proteome</keyword>
<evidence type="ECO:0000313" key="8">
    <source>
        <dbReference type="Proteomes" id="UP000326865"/>
    </source>
</evidence>
<dbReference type="RefSeq" id="WP_152121147.1">
    <property type="nucleotide sequence ID" value="NZ_QJOW01000009.1"/>
</dbReference>
<dbReference type="PANTHER" id="PTHR14969:SF13">
    <property type="entry name" value="AT30094P"/>
    <property type="match status" value="1"/>
</dbReference>
<feature type="transmembrane region" description="Helical" evidence="1">
    <location>
        <begin position="125"/>
        <end position="146"/>
    </location>
</feature>
<accession>A0A5N5U625</accession>
<accession>A0A5N5U2N8</accession>
<proteinExistence type="predicted"/>
<dbReference type="EMBL" id="QKKZ01000009">
    <property type="protein sequence ID" value="KAB7512486.1"/>
    <property type="molecule type" value="Genomic_DNA"/>
</dbReference>
<dbReference type="InterPro" id="IPR000326">
    <property type="entry name" value="PAP2/HPO"/>
</dbReference>
<dbReference type="Proteomes" id="UP000326207">
    <property type="component" value="Unassembled WGS sequence"/>
</dbReference>
<evidence type="ECO:0000313" key="6">
    <source>
        <dbReference type="Proteomes" id="UP000326207"/>
    </source>
</evidence>
<feature type="domain" description="Phosphatidic acid phosphatase type 2/haloperoxidase" evidence="2">
    <location>
        <begin position="62"/>
        <end position="167"/>
    </location>
</feature>
<evidence type="ECO:0000313" key="5">
    <source>
        <dbReference type="EMBL" id="KAB7514086.1"/>
    </source>
</evidence>
<dbReference type="EMBL" id="QJOW01000009">
    <property type="protein sequence ID" value="KAB7512745.1"/>
    <property type="molecule type" value="Genomic_DNA"/>
</dbReference>
<evidence type="ECO:0000313" key="4">
    <source>
        <dbReference type="EMBL" id="KAB7512745.1"/>
    </source>
</evidence>
<comment type="caution">
    <text evidence="5">The sequence shown here is derived from an EMBL/GenBank/DDBJ whole genome shotgun (WGS) entry which is preliminary data.</text>
</comment>